<dbReference type="AlphaFoldDB" id="A0A815XLR1"/>
<dbReference type="EMBL" id="CAJNOQ010028163">
    <property type="protein sequence ID" value="CAF1559360.1"/>
    <property type="molecule type" value="Genomic_DNA"/>
</dbReference>
<evidence type="ECO:0000313" key="2">
    <source>
        <dbReference type="EMBL" id="CAF1559360.1"/>
    </source>
</evidence>
<feature type="compositionally biased region" description="Basic and acidic residues" evidence="1">
    <location>
        <begin position="21"/>
        <end position="32"/>
    </location>
</feature>
<dbReference type="EMBL" id="CAJOBC010093901">
    <property type="protein sequence ID" value="CAF4420678.1"/>
    <property type="molecule type" value="Genomic_DNA"/>
</dbReference>
<feature type="non-terminal residue" evidence="2">
    <location>
        <position position="463"/>
    </location>
</feature>
<evidence type="ECO:0000313" key="3">
    <source>
        <dbReference type="EMBL" id="CAF4420678.1"/>
    </source>
</evidence>
<organism evidence="2 4">
    <name type="scientific">Didymodactylos carnosus</name>
    <dbReference type="NCBI Taxonomy" id="1234261"/>
    <lineage>
        <taxon>Eukaryota</taxon>
        <taxon>Metazoa</taxon>
        <taxon>Spiralia</taxon>
        <taxon>Gnathifera</taxon>
        <taxon>Rotifera</taxon>
        <taxon>Eurotatoria</taxon>
        <taxon>Bdelloidea</taxon>
        <taxon>Philodinida</taxon>
        <taxon>Philodinidae</taxon>
        <taxon>Didymodactylos</taxon>
    </lineage>
</organism>
<evidence type="ECO:0000256" key="1">
    <source>
        <dbReference type="SAM" id="MobiDB-lite"/>
    </source>
</evidence>
<name>A0A815XLR1_9BILA</name>
<feature type="region of interest" description="Disordered" evidence="1">
    <location>
        <begin position="1"/>
        <end position="32"/>
    </location>
</feature>
<comment type="caution">
    <text evidence="2">The sequence shown here is derived from an EMBL/GenBank/DDBJ whole genome shotgun (WGS) entry which is preliminary data.</text>
</comment>
<dbReference type="Proteomes" id="UP000663829">
    <property type="component" value="Unassembled WGS sequence"/>
</dbReference>
<dbReference type="OrthoDB" id="9992391at2759"/>
<proteinExistence type="predicted"/>
<protein>
    <submittedName>
        <fullName evidence="2">Uncharacterized protein</fullName>
    </submittedName>
</protein>
<accession>A0A815XLR1</accession>
<sequence>SSLQEIQYKNLPRETGSNDGEPGRPGEAGKHGRDGLDYVIIYRRGRVLRRKVDQKIHAINCQHVFQVTSQFYNKYNNLQKLSYQHWLASNLNEFLGKIARLEGLPPSEIYALPDIEHDAKQILILKQKFTDTINIENQRLNSEKIDTDQMSIGIKNSMNQLTIGLEIQIIEIAKIRNTINRIINEQRFNQRLIASQRRTDILTDNSRQELSKSILDRQNVKILQKEISKQERKKFPIENNIIQNKIIEEFNKKPNEEYLLKISCYFLFELEKILSQNNIEQINRYHISNFTNIYLYNLQQGNFTFNDLKFIEKQKQAFYKILPKFKSLENTYILDLLIEFCKGIQREYLRHYWLIWIRKTLNYAENQREIKENLLNLLDKLHVADDNQLKQFDNNLKSSFLLKEFPDYDFNEDLYQNNRLQLIESIDKFNENSNQENLFQIFQIFSNSIFSDKKPKKIFLKIY</sequence>
<reference evidence="2" key="1">
    <citation type="submission" date="2021-02" db="EMBL/GenBank/DDBJ databases">
        <authorList>
            <person name="Nowell W R."/>
        </authorList>
    </citation>
    <scope>NUCLEOTIDE SEQUENCE</scope>
</reference>
<evidence type="ECO:0000313" key="4">
    <source>
        <dbReference type="Proteomes" id="UP000663829"/>
    </source>
</evidence>
<gene>
    <name evidence="2" type="ORF">GPM918_LOCUS39666</name>
    <name evidence="3" type="ORF">SRO942_LOCUS40558</name>
</gene>
<dbReference type="Proteomes" id="UP000681722">
    <property type="component" value="Unassembled WGS sequence"/>
</dbReference>
<keyword evidence="4" id="KW-1185">Reference proteome</keyword>